<dbReference type="KEGG" id="boz:DBV39_09875"/>
<dbReference type="Proteomes" id="UP000244571">
    <property type="component" value="Chromosome"/>
</dbReference>
<organism evidence="1 2">
    <name type="scientific">Orrella marina</name>
    <dbReference type="NCBI Taxonomy" id="2163011"/>
    <lineage>
        <taxon>Bacteria</taxon>
        <taxon>Pseudomonadati</taxon>
        <taxon>Pseudomonadota</taxon>
        <taxon>Betaproteobacteria</taxon>
        <taxon>Burkholderiales</taxon>
        <taxon>Alcaligenaceae</taxon>
        <taxon>Orrella</taxon>
    </lineage>
</organism>
<dbReference type="AlphaFoldDB" id="A0A2R4XJL6"/>
<proteinExistence type="predicted"/>
<dbReference type="EMBL" id="CP028901">
    <property type="protein sequence ID" value="AWB33968.1"/>
    <property type="molecule type" value="Genomic_DNA"/>
</dbReference>
<sequence length="86" mass="10211">MLRAPRLTVDFRQTDRVSTIPDRQHIWSIVGSGELPAPLVNVKQRLENHQNLRKKFDWYSGRLYMVHRLAEREDDDLYKKAVLPQP</sequence>
<gene>
    <name evidence="1" type="ORF">DBV39_09875</name>
</gene>
<evidence type="ECO:0000313" key="2">
    <source>
        <dbReference type="Proteomes" id="UP000244571"/>
    </source>
</evidence>
<protein>
    <submittedName>
        <fullName evidence="1">Uncharacterized protein</fullName>
    </submittedName>
</protein>
<name>A0A2R4XJL6_9BURK</name>
<accession>A0A2R4XJL6</accession>
<evidence type="ECO:0000313" key="1">
    <source>
        <dbReference type="EMBL" id="AWB33968.1"/>
    </source>
</evidence>
<keyword evidence="2" id="KW-1185">Reference proteome</keyword>
<reference evidence="1 2" key="1">
    <citation type="submission" date="2018-04" db="EMBL/GenBank/DDBJ databases">
        <title>Bordetella sp. HZ20 isolated from seawater.</title>
        <authorList>
            <person name="Sun C."/>
        </authorList>
    </citation>
    <scope>NUCLEOTIDE SEQUENCE [LARGE SCALE GENOMIC DNA]</scope>
    <source>
        <strain evidence="1 2">HZ20</strain>
    </source>
</reference>